<dbReference type="PANTHER" id="PTHR43394:SF1">
    <property type="entry name" value="ATP-BINDING CASSETTE SUB-FAMILY B MEMBER 10, MITOCHONDRIAL"/>
    <property type="match status" value="1"/>
</dbReference>
<dbReference type="PANTHER" id="PTHR43394">
    <property type="entry name" value="ATP-DEPENDENT PERMEASE MDL1, MITOCHONDRIAL"/>
    <property type="match status" value="1"/>
</dbReference>
<sequence length="601" mass="66435">MLITPIYAKTSIFYKRYYLRLTIGKITTMGYQDFVTKLFIYLKNHIGKLVFTSLLMILATVLESAIPEITGRIVDDLFNNNNRSNETALLYASVLLVVIVISSLLALASTTISSWVSNKVIMDLRADMFTKLLKLPKAYFDKNATGKVLSKLTYDVEQIASAASTIWLDFIKSSVFVCALIGYLFYKSWELSLSLIIFLPLMSLIVKLSSSRMRHSSKQVQQSMGNMTHLLDENISGNSLVKIYQAQQQENQKFGKLIKNIRQQRFKVDTTSAINMAIVNILIGLSLGSVVYFSATYLKMSAGEFLSYFAAMGMLVKPAKSLININKPLQGAMAAGESVFGLMSEKEEKNNGKKQLNTVQGNIIFKDVCFSYNNTHQVLNNINLEIKAGETVALVGPTGSGKTTIIQLLAKFYSPNSGSITIDGTKINMFDLDSLRAQIAFVDQNVRLFNDSVKGNIALGQVETMSNDKIENAAKVANAYDFIQALSEQFNSQIGEDGVSLSGGQRQRLAIARAIAKDSPILILDEATSALDSATEKQVQAAIDAMQKNRTTIIIAHRLSTVKKADKIVVLRQGKIVEQGSHQTLLNANGEYASLYKHQFN</sequence>
<dbReference type="InterPro" id="IPR003593">
    <property type="entry name" value="AAA+_ATPase"/>
</dbReference>
<dbReference type="PROSITE" id="PS00211">
    <property type="entry name" value="ABC_TRANSPORTER_1"/>
    <property type="match status" value="1"/>
</dbReference>
<dbReference type="Pfam" id="PF00005">
    <property type="entry name" value="ABC_tran"/>
    <property type="match status" value="1"/>
</dbReference>
<dbReference type="SUPFAM" id="SSF52540">
    <property type="entry name" value="P-loop containing nucleoside triphosphate hydrolases"/>
    <property type="match status" value="1"/>
</dbReference>
<keyword evidence="4 11" id="KW-0812">Transmembrane</keyword>
<dbReference type="InterPro" id="IPR017871">
    <property type="entry name" value="ABC_transporter-like_CS"/>
</dbReference>
<dbReference type="AlphaFoldDB" id="A0A1W1E0T1"/>
<evidence type="ECO:0000256" key="2">
    <source>
        <dbReference type="ARBA" id="ARBA00022448"/>
    </source>
</evidence>
<organism evidence="14">
    <name type="scientific">hydrothermal vent metagenome</name>
    <dbReference type="NCBI Taxonomy" id="652676"/>
    <lineage>
        <taxon>unclassified sequences</taxon>
        <taxon>metagenomes</taxon>
        <taxon>ecological metagenomes</taxon>
    </lineage>
</organism>
<evidence type="ECO:0000313" key="14">
    <source>
        <dbReference type="EMBL" id="SFV87477.1"/>
    </source>
</evidence>
<evidence type="ECO:0000259" key="13">
    <source>
        <dbReference type="PROSITE" id="PS50929"/>
    </source>
</evidence>
<feature type="domain" description="ABC transmembrane type-1" evidence="13">
    <location>
        <begin position="50"/>
        <end position="331"/>
    </location>
</feature>
<evidence type="ECO:0000256" key="7">
    <source>
        <dbReference type="ARBA" id="ARBA00022967"/>
    </source>
</evidence>
<proteinExistence type="predicted"/>
<evidence type="ECO:0000256" key="8">
    <source>
        <dbReference type="ARBA" id="ARBA00022989"/>
    </source>
</evidence>
<dbReference type="CDD" id="cd18552">
    <property type="entry name" value="ABC_6TM_MsbA_like"/>
    <property type="match status" value="1"/>
</dbReference>
<dbReference type="GO" id="GO:0015421">
    <property type="term" value="F:ABC-type oligopeptide transporter activity"/>
    <property type="evidence" value="ECO:0007669"/>
    <property type="project" value="TreeGrafter"/>
</dbReference>
<dbReference type="Gene3D" id="3.40.50.300">
    <property type="entry name" value="P-loop containing nucleotide triphosphate hydrolases"/>
    <property type="match status" value="1"/>
</dbReference>
<dbReference type="EMBL" id="FPHZ01000023">
    <property type="protein sequence ID" value="SFV87477.1"/>
    <property type="molecule type" value="Genomic_DNA"/>
</dbReference>
<dbReference type="InterPro" id="IPR003439">
    <property type="entry name" value="ABC_transporter-like_ATP-bd"/>
</dbReference>
<feature type="transmembrane region" description="Helical" evidence="11">
    <location>
        <begin position="49"/>
        <end position="69"/>
    </location>
</feature>
<evidence type="ECO:0000256" key="9">
    <source>
        <dbReference type="ARBA" id="ARBA00023055"/>
    </source>
</evidence>
<feature type="domain" description="ABC transporter" evidence="12">
    <location>
        <begin position="363"/>
        <end position="598"/>
    </location>
</feature>
<feature type="transmembrane region" description="Helical" evidence="11">
    <location>
        <begin position="272"/>
        <end position="293"/>
    </location>
</feature>
<comment type="subcellular location">
    <subcellularLocation>
        <location evidence="1">Endomembrane system</location>
        <topology evidence="1">Multi-pass membrane protein</topology>
    </subcellularLocation>
</comment>
<feature type="transmembrane region" description="Helical" evidence="11">
    <location>
        <begin position="191"/>
        <end position="209"/>
    </location>
</feature>
<dbReference type="EC" id="3.6.3.25" evidence="14"/>
<feature type="transmembrane region" description="Helical" evidence="11">
    <location>
        <begin position="89"/>
        <end position="116"/>
    </location>
</feature>
<dbReference type="GO" id="GO:0016887">
    <property type="term" value="F:ATP hydrolysis activity"/>
    <property type="evidence" value="ECO:0007669"/>
    <property type="project" value="InterPro"/>
</dbReference>
<dbReference type="InterPro" id="IPR011527">
    <property type="entry name" value="ABC1_TM_dom"/>
</dbReference>
<evidence type="ECO:0000256" key="3">
    <source>
        <dbReference type="ARBA" id="ARBA00022475"/>
    </source>
</evidence>
<name>A0A1W1E0T1_9ZZZZ</name>
<dbReference type="SMART" id="SM00382">
    <property type="entry name" value="AAA"/>
    <property type="match status" value="1"/>
</dbReference>
<keyword evidence="14" id="KW-0378">Hydrolase</keyword>
<evidence type="ECO:0000259" key="12">
    <source>
        <dbReference type="PROSITE" id="PS50893"/>
    </source>
</evidence>
<feature type="transmembrane region" description="Helical" evidence="11">
    <location>
        <begin position="166"/>
        <end position="185"/>
    </location>
</feature>
<dbReference type="NCBIfam" id="TIGR02203">
    <property type="entry name" value="MsbA_lipidA"/>
    <property type="match status" value="1"/>
</dbReference>
<dbReference type="Pfam" id="PF00664">
    <property type="entry name" value="ABC_membrane"/>
    <property type="match status" value="1"/>
</dbReference>
<evidence type="ECO:0000256" key="10">
    <source>
        <dbReference type="ARBA" id="ARBA00023136"/>
    </source>
</evidence>
<evidence type="ECO:0000256" key="1">
    <source>
        <dbReference type="ARBA" id="ARBA00004127"/>
    </source>
</evidence>
<keyword evidence="9" id="KW-0445">Lipid transport</keyword>
<keyword evidence="10 11" id="KW-0472">Membrane</keyword>
<evidence type="ECO:0000256" key="4">
    <source>
        <dbReference type="ARBA" id="ARBA00022692"/>
    </source>
</evidence>
<keyword evidence="7" id="KW-1278">Translocase</keyword>
<keyword evidence="5" id="KW-0547">Nucleotide-binding</keyword>
<evidence type="ECO:0000256" key="6">
    <source>
        <dbReference type="ARBA" id="ARBA00022840"/>
    </source>
</evidence>
<dbReference type="GO" id="GO:0005524">
    <property type="term" value="F:ATP binding"/>
    <property type="evidence" value="ECO:0007669"/>
    <property type="project" value="UniProtKB-KW"/>
</dbReference>
<dbReference type="InterPro" id="IPR011917">
    <property type="entry name" value="ABC_transpr_lipidA"/>
</dbReference>
<keyword evidence="6 14" id="KW-0067">ATP-binding</keyword>
<dbReference type="PROSITE" id="PS50893">
    <property type="entry name" value="ABC_TRANSPORTER_2"/>
    <property type="match status" value="1"/>
</dbReference>
<dbReference type="GO" id="GO:0016020">
    <property type="term" value="C:membrane"/>
    <property type="evidence" value="ECO:0007669"/>
    <property type="project" value="InterPro"/>
</dbReference>
<dbReference type="GO" id="GO:0012505">
    <property type="term" value="C:endomembrane system"/>
    <property type="evidence" value="ECO:0007669"/>
    <property type="project" value="UniProtKB-SubCell"/>
</dbReference>
<dbReference type="SUPFAM" id="SSF90123">
    <property type="entry name" value="ABC transporter transmembrane region"/>
    <property type="match status" value="1"/>
</dbReference>
<keyword evidence="2" id="KW-0813">Transport</keyword>
<dbReference type="Gene3D" id="1.20.1560.10">
    <property type="entry name" value="ABC transporter type 1, transmembrane domain"/>
    <property type="match status" value="1"/>
</dbReference>
<dbReference type="GO" id="GO:0034040">
    <property type="term" value="F:ATPase-coupled lipid transmembrane transporter activity"/>
    <property type="evidence" value="ECO:0007669"/>
    <property type="project" value="InterPro"/>
</dbReference>
<evidence type="ECO:0000256" key="5">
    <source>
        <dbReference type="ARBA" id="ARBA00022741"/>
    </source>
</evidence>
<keyword evidence="8 11" id="KW-1133">Transmembrane helix</keyword>
<evidence type="ECO:0000256" key="11">
    <source>
        <dbReference type="SAM" id="Phobius"/>
    </source>
</evidence>
<keyword evidence="3" id="KW-1003">Cell membrane</keyword>
<dbReference type="FunFam" id="3.40.50.300:FF:000140">
    <property type="entry name" value="Lipid A export ATP-binding/permease protein MsbA"/>
    <property type="match status" value="1"/>
</dbReference>
<gene>
    <name evidence="14" type="ORF">MNB_SUP05-SYMBIONT-5-346</name>
</gene>
<dbReference type="InterPro" id="IPR039421">
    <property type="entry name" value="Type_1_exporter"/>
</dbReference>
<protein>
    <submittedName>
        <fullName evidence="14">Lipid A export ATP-binding/permease protein MsbA</fullName>
        <ecNumber evidence="14">3.6.3.25</ecNumber>
    </submittedName>
</protein>
<dbReference type="InterPro" id="IPR027417">
    <property type="entry name" value="P-loop_NTPase"/>
</dbReference>
<dbReference type="InterPro" id="IPR036640">
    <property type="entry name" value="ABC1_TM_sf"/>
</dbReference>
<reference evidence="14" key="1">
    <citation type="submission" date="2016-10" db="EMBL/GenBank/DDBJ databases">
        <authorList>
            <person name="de Groot N.N."/>
        </authorList>
    </citation>
    <scope>NUCLEOTIDE SEQUENCE</scope>
</reference>
<dbReference type="PROSITE" id="PS50929">
    <property type="entry name" value="ABC_TM1F"/>
    <property type="match status" value="1"/>
</dbReference>
<accession>A0A1W1E0T1</accession>